<feature type="non-terminal residue" evidence="1">
    <location>
        <position position="99"/>
    </location>
</feature>
<keyword evidence="2" id="KW-1185">Reference proteome</keyword>
<sequence>MERLAGLGPLPCACRAQSSPLRPQSASSRLAGELKALRGSPPDWEGALAALSGAVRAGVELNVVVCGSVVGICGKARQWRQAAALLRSFQSLEVEPSTI</sequence>
<organism evidence="1 2">
    <name type="scientific">Polarella glacialis</name>
    <name type="common">Dinoflagellate</name>
    <dbReference type="NCBI Taxonomy" id="89957"/>
    <lineage>
        <taxon>Eukaryota</taxon>
        <taxon>Sar</taxon>
        <taxon>Alveolata</taxon>
        <taxon>Dinophyceae</taxon>
        <taxon>Suessiales</taxon>
        <taxon>Suessiaceae</taxon>
        <taxon>Polarella</taxon>
    </lineage>
</organism>
<evidence type="ECO:0000313" key="2">
    <source>
        <dbReference type="Proteomes" id="UP000654075"/>
    </source>
</evidence>
<dbReference type="InterPro" id="IPR011990">
    <property type="entry name" value="TPR-like_helical_dom_sf"/>
</dbReference>
<protein>
    <submittedName>
        <fullName evidence="1">Uncharacterized protein</fullName>
    </submittedName>
</protein>
<accession>A0A813ESG0</accession>
<gene>
    <name evidence="1" type="ORF">PGLA1383_LOCUS19781</name>
</gene>
<name>A0A813ESG0_POLGL</name>
<dbReference type="EMBL" id="CAJNNV010013207">
    <property type="protein sequence ID" value="CAE8601488.1"/>
    <property type="molecule type" value="Genomic_DNA"/>
</dbReference>
<comment type="caution">
    <text evidence="1">The sequence shown here is derived from an EMBL/GenBank/DDBJ whole genome shotgun (WGS) entry which is preliminary data.</text>
</comment>
<evidence type="ECO:0000313" key="1">
    <source>
        <dbReference type="EMBL" id="CAE8601488.1"/>
    </source>
</evidence>
<reference evidence="1" key="1">
    <citation type="submission" date="2021-02" db="EMBL/GenBank/DDBJ databases">
        <authorList>
            <person name="Dougan E. K."/>
            <person name="Rhodes N."/>
            <person name="Thang M."/>
            <person name="Chan C."/>
        </authorList>
    </citation>
    <scope>NUCLEOTIDE SEQUENCE</scope>
</reference>
<dbReference type="AlphaFoldDB" id="A0A813ESG0"/>
<dbReference type="Gene3D" id="1.25.40.10">
    <property type="entry name" value="Tetratricopeptide repeat domain"/>
    <property type="match status" value="1"/>
</dbReference>
<dbReference type="Proteomes" id="UP000654075">
    <property type="component" value="Unassembled WGS sequence"/>
</dbReference>
<proteinExistence type="predicted"/>